<protein>
    <recommendedName>
        <fullName evidence="4">LPS-assembly lipoprotein</fullName>
    </recommendedName>
</protein>
<dbReference type="RefSeq" id="WP_228849502.1">
    <property type="nucleotide sequence ID" value="NZ_JADCKQ010000011.1"/>
</dbReference>
<reference evidence="2" key="1">
    <citation type="submission" date="2020-10" db="EMBL/GenBank/DDBJ databases">
        <title>Paenihalocynthiibacter styelae gen. nov., sp. nov., isolated from stalked sea squirt Styela clava.</title>
        <authorList>
            <person name="Kim Y.-O."/>
            <person name="Yoon J.-H."/>
        </authorList>
    </citation>
    <scope>NUCLEOTIDE SEQUENCE</scope>
    <source>
        <strain evidence="2">MYP1-1</strain>
    </source>
</reference>
<dbReference type="EMBL" id="JADCKQ010000011">
    <property type="protein sequence ID" value="MBI1494752.1"/>
    <property type="molecule type" value="Genomic_DNA"/>
</dbReference>
<dbReference type="GO" id="GO:0043165">
    <property type="term" value="P:Gram-negative-bacterium-type cell outer membrane assembly"/>
    <property type="evidence" value="ECO:0007669"/>
    <property type="project" value="InterPro"/>
</dbReference>
<keyword evidence="1" id="KW-0732">Signal</keyword>
<name>A0A8J7LWT1_9RHOB</name>
<evidence type="ECO:0000313" key="3">
    <source>
        <dbReference type="Proteomes" id="UP000640583"/>
    </source>
</evidence>
<dbReference type="Pfam" id="PF04390">
    <property type="entry name" value="LptE"/>
    <property type="match status" value="1"/>
</dbReference>
<sequence>MWLFKRLTFTLMLTALTGCGFTPALAPGDSGSALPGQIEIMAPDDRNSFDVTRRLEERLGQPRDVNWDLNYTLTTDEEGVGITPEQVTTRFNIHGQVHFTVTLSGTDQQVFSGQVRNSTSYAATGSTVSTLTAERDARQRLMFILADQLYTQLLLNSDQIVQ</sequence>
<dbReference type="AlphaFoldDB" id="A0A8J7LWT1"/>
<dbReference type="PROSITE" id="PS51257">
    <property type="entry name" value="PROKAR_LIPOPROTEIN"/>
    <property type="match status" value="1"/>
</dbReference>
<dbReference type="GO" id="GO:0019867">
    <property type="term" value="C:outer membrane"/>
    <property type="evidence" value="ECO:0007669"/>
    <property type="project" value="InterPro"/>
</dbReference>
<dbReference type="Gene3D" id="3.30.160.150">
    <property type="entry name" value="Lipoprotein like domain"/>
    <property type="match status" value="1"/>
</dbReference>
<accession>A0A8J7LWT1</accession>
<organism evidence="2 3">
    <name type="scientific">Halocynthiibacter styelae</name>
    <dbReference type="NCBI Taxonomy" id="2761955"/>
    <lineage>
        <taxon>Bacteria</taxon>
        <taxon>Pseudomonadati</taxon>
        <taxon>Pseudomonadota</taxon>
        <taxon>Alphaproteobacteria</taxon>
        <taxon>Rhodobacterales</taxon>
        <taxon>Paracoccaceae</taxon>
        <taxon>Halocynthiibacter</taxon>
    </lineage>
</organism>
<dbReference type="Proteomes" id="UP000640583">
    <property type="component" value="Unassembled WGS sequence"/>
</dbReference>
<proteinExistence type="predicted"/>
<feature type="chain" id="PRO_5035178955" description="LPS-assembly lipoprotein" evidence="1">
    <location>
        <begin position="27"/>
        <end position="162"/>
    </location>
</feature>
<feature type="signal peptide" evidence="1">
    <location>
        <begin position="1"/>
        <end position="26"/>
    </location>
</feature>
<comment type="caution">
    <text evidence="2">The sequence shown here is derived from an EMBL/GenBank/DDBJ whole genome shotgun (WGS) entry which is preliminary data.</text>
</comment>
<dbReference type="InterPro" id="IPR007485">
    <property type="entry name" value="LPS_assembly_LptE"/>
</dbReference>
<evidence type="ECO:0000256" key="1">
    <source>
        <dbReference type="SAM" id="SignalP"/>
    </source>
</evidence>
<evidence type="ECO:0008006" key="4">
    <source>
        <dbReference type="Google" id="ProtNLM"/>
    </source>
</evidence>
<keyword evidence="3" id="KW-1185">Reference proteome</keyword>
<gene>
    <name evidence="2" type="ORF">H1D41_13985</name>
</gene>
<evidence type="ECO:0000313" key="2">
    <source>
        <dbReference type="EMBL" id="MBI1494752.1"/>
    </source>
</evidence>